<dbReference type="EMBL" id="JAWXXR010000001">
    <property type="protein sequence ID" value="MDX6018473.1"/>
    <property type="molecule type" value="Genomic_DNA"/>
</dbReference>
<gene>
    <name evidence="3" type="ORF">SIL79_19535</name>
</gene>
<evidence type="ECO:0000259" key="2">
    <source>
        <dbReference type="PROSITE" id="PS50056"/>
    </source>
</evidence>
<dbReference type="Gene3D" id="3.90.190.10">
    <property type="entry name" value="Protein tyrosine phosphatase superfamily"/>
    <property type="match status" value="1"/>
</dbReference>
<dbReference type="GeneID" id="88625749"/>
<organism evidence="3 4">
    <name type="scientific">Shewanella indica</name>
    <dbReference type="NCBI Taxonomy" id="768528"/>
    <lineage>
        <taxon>Bacteria</taxon>
        <taxon>Pseudomonadati</taxon>
        <taxon>Pseudomonadota</taxon>
        <taxon>Gammaproteobacteria</taxon>
        <taxon>Alteromonadales</taxon>
        <taxon>Shewanellaceae</taxon>
        <taxon>Shewanella</taxon>
    </lineage>
</organism>
<sequence length="157" mass="17226">MQPLFWLEEGELAGSRGPVGQNWDFDELQRSGIGAILSLADNMAGNLAADWPQSPFEFACIPLPSGEAPSDADLRLCVEQLPKALDFIQRQRAAGLGVLVHCESGQNRTCLLLAYYLMEHGVAPLHAVARIRAVADVAFESHGWDQFVFDVLYALQD</sequence>
<keyword evidence="1" id="KW-0378">Hydrolase</keyword>
<evidence type="ECO:0000256" key="1">
    <source>
        <dbReference type="ARBA" id="ARBA00022801"/>
    </source>
</evidence>
<dbReference type="InterPro" id="IPR057023">
    <property type="entry name" value="PTP-SAK"/>
</dbReference>
<comment type="caution">
    <text evidence="3">The sequence shown here is derived from an EMBL/GenBank/DDBJ whole genome shotgun (WGS) entry which is preliminary data.</text>
</comment>
<feature type="domain" description="Tyrosine specific protein phosphatases" evidence="2">
    <location>
        <begin position="79"/>
        <end position="132"/>
    </location>
</feature>
<dbReference type="InterPro" id="IPR029021">
    <property type="entry name" value="Prot-tyrosine_phosphatase-like"/>
</dbReference>
<dbReference type="PROSITE" id="PS50056">
    <property type="entry name" value="TYR_PHOSPHATASE_2"/>
    <property type="match status" value="1"/>
</dbReference>
<reference evidence="3 4" key="1">
    <citation type="submission" date="2023-11" db="EMBL/GenBank/DDBJ databases">
        <title>MicrobeMod: A computational toolkit for identifying prokaryotic methylation and restriction-modification with nanopore sequencing.</title>
        <authorList>
            <person name="Crits-Christoph A."/>
            <person name="Kang S.C."/>
            <person name="Lee H."/>
            <person name="Ostrov N."/>
        </authorList>
    </citation>
    <scope>NUCLEOTIDE SEQUENCE [LARGE SCALE GENOMIC DNA]</scope>
    <source>
        <strain evidence="3 4">ATCC BAA-2732</strain>
    </source>
</reference>
<dbReference type="Pfam" id="PF22784">
    <property type="entry name" value="PTP-SAK"/>
    <property type="match status" value="1"/>
</dbReference>
<dbReference type="SUPFAM" id="SSF52799">
    <property type="entry name" value="(Phosphotyrosine protein) phosphatases II"/>
    <property type="match status" value="1"/>
</dbReference>
<dbReference type="InterPro" id="IPR000387">
    <property type="entry name" value="Tyr_Pase_dom"/>
</dbReference>
<dbReference type="Proteomes" id="UP001272773">
    <property type="component" value="Unassembled WGS sequence"/>
</dbReference>
<proteinExistence type="predicted"/>
<name>A0ABU4QIN6_9GAMM</name>
<keyword evidence="4" id="KW-1185">Reference proteome</keyword>
<evidence type="ECO:0000313" key="3">
    <source>
        <dbReference type="EMBL" id="MDX6018473.1"/>
    </source>
</evidence>
<accession>A0ABU4QIN6</accession>
<dbReference type="RefSeq" id="WP_039033813.1">
    <property type="nucleotide sequence ID" value="NZ_JAKCOQ010000016.1"/>
</dbReference>
<protein>
    <submittedName>
        <fullName evidence="3">Dual specificity protein phosphatase family protein</fullName>
    </submittedName>
</protein>
<evidence type="ECO:0000313" key="4">
    <source>
        <dbReference type="Proteomes" id="UP001272773"/>
    </source>
</evidence>